<gene>
    <name evidence="1" type="ORF">CSKR_106788</name>
</gene>
<organism evidence="1 2">
    <name type="scientific">Clonorchis sinensis</name>
    <name type="common">Chinese liver fluke</name>
    <dbReference type="NCBI Taxonomy" id="79923"/>
    <lineage>
        <taxon>Eukaryota</taxon>
        <taxon>Metazoa</taxon>
        <taxon>Spiralia</taxon>
        <taxon>Lophotrochozoa</taxon>
        <taxon>Platyhelminthes</taxon>
        <taxon>Trematoda</taxon>
        <taxon>Digenea</taxon>
        <taxon>Opisthorchiida</taxon>
        <taxon>Opisthorchiata</taxon>
        <taxon>Opisthorchiidae</taxon>
        <taxon>Clonorchis</taxon>
    </lineage>
</organism>
<evidence type="ECO:0000313" key="2">
    <source>
        <dbReference type="Proteomes" id="UP000286415"/>
    </source>
</evidence>
<dbReference type="Proteomes" id="UP000286415">
    <property type="component" value="Unassembled WGS sequence"/>
</dbReference>
<protein>
    <submittedName>
        <fullName evidence="1">Uncharacterized protein</fullName>
    </submittedName>
</protein>
<sequence length="105" mass="11696">MNSAESSSAECAASRPPLVSVDTIFEISQCIFMEETTHKVAENSPRAHDRFCPSWDSSGKHISRDSVNLVSFFNSNWTDFDKYSQLHISLVFTGDSAESLVYAEP</sequence>
<reference evidence="1 2" key="1">
    <citation type="journal article" date="2018" name="Biotechnol. Adv.">
        <title>Improved genomic resources and new bioinformatic workflow for the carcinogenic parasite Clonorchis sinensis: Biotechnological implications.</title>
        <authorList>
            <person name="Wang D."/>
            <person name="Korhonen P.K."/>
            <person name="Gasser R.B."/>
            <person name="Young N.D."/>
        </authorList>
    </citation>
    <scope>NUCLEOTIDE SEQUENCE [LARGE SCALE GENOMIC DNA]</scope>
    <source>
        <strain evidence="1">Cs-k2</strain>
    </source>
</reference>
<keyword evidence="2" id="KW-1185">Reference proteome</keyword>
<comment type="caution">
    <text evidence="1">The sequence shown here is derived from an EMBL/GenBank/DDBJ whole genome shotgun (WGS) entry which is preliminary data.</text>
</comment>
<evidence type="ECO:0000313" key="1">
    <source>
        <dbReference type="EMBL" id="KAG5447752.1"/>
    </source>
</evidence>
<name>A0A419PUL3_CLOSI</name>
<proteinExistence type="predicted"/>
<reference evidence="1 2" key="2">
    <citation type="journal article" date="2021" name="Genomics">
        <title>High-quality reference genome for Clonorchis sinensis.</title>
        <authorList>
            <person name="Young N.D."/>
            <person name="Stroehlein A.J."/>
            <person name="Kinkar L."/>
            <person name="Wang T."/>
            <person name="Sohn W.M."/>
            <person name="Chang B.C.H."/>
            <person name="Kaur P."/>
            <person name="Weisz D."/>
            <person name="Dudchenko O."/>
            <person name="Aiden E.L."/>
            <person name="Korhonen P.K."/>
            <person name="Gasser R.B."/>
        </authorList>
    </citation>
    <scope>NUCLEOTIDE SEQUENCE [LARGE SCALE GENOMIC DNA]</scope>
    <source>
        <strain evidence="1">Cs-k2</strain>
    </source>
</reference>
<accession>A0A419PUL3</accession>
<dbReference type="AlphaFoldDB" id="A0A419PUL3"/>
<dbReference type="InParanoid" id="A0A419PUL3"/>
<dbReference type="EMBL" id="NIRI02000042">
    <property type="protein sequence ID" value="KAG5447752.1"/>
    <property type="molecule type" value="Genomic_DNA"/>
</dbReference>